<dbReference type="InterPro" id="IPR037294">
    <property type="entry name" value="ABC_BtuC-like"/>
</dbReference>
<dbReference type="GO" id="GO:0005886">
    <property type="term" value="C:plasma membrane"/>
    <property type="evidence" value="ECO:0007669"/>
    <property type="project" value="UniProtKB-SubCell"/>
</dbReference>
<feature type="transmembrane region" description="Helical" evidence="8">
    <location>
        <begin position="167"/>
        <end position="185"/>
    </location>
</feature>
<evidence type="ECO:0000256" key="1">
    <source>
        <dbReference type="ARBA" id="ARBA00004651"/>
    </source>
</evidence>
<evidence type="ECO:0000256" key="4">
    <source>
        <dbReference type="ARBA" id="ARBA00022475"/>
    </source>
</evidence>
<comment type="similarity">
    <text evidence="2">Belongs to the binding-protein-dependent transport system permease family. FecCD subfamily.</text>
</comment>
<keyword evidence="7 8" id="KW-0472">Membrane</keyword>
<feature type="transmembrane region" description="Helical" evidence="8">
    <location>
        <begin position="140"/>
        <end position="161"/>
    </location>
</feature>
<comment type="caution">
    <text evidence="9">The sequence shown here is derived from an EMBL/GenBank/DDBJ whole genome shotgun (WGS) entry which is preliminary data.</text>
</comment>
<feature type="transmembrane region" description="Helical" evidence="8">
    <location>
        <begin position="46"/>
        <end position="68"/>
    </location>
</feature>
<dbReference type="GO" id="GO:0022857">
    <property type="term" value="F:transmembrane transporter activity"/>
    <property type="evidence" value="ECO:0007669"/>
    <property type="project" value="InterPro"/>
</dbReference>
<evidence type="ECO:0000256" key="6">
    <source>
        <dbReference type="ARBA" id="ARBA00022989"/>
    </source>
</evidence>
<feature type="transmembrane region" description="Helical" evidence="8">
    <location>
        <begin position="351"/>
        <end position="370"/>
    </location>
</feature>
<evidence type="ECO:0000313" key="10">
    <source>
        <dbReference type="Proteomes" id="UP000612712"/>
    </source>
</evidence>
<feature type="transmembrane region" description="Helical" evidence="8">
    <location>
        <begin position="241"/>
        <end position="262"/>
    </location>
</feature>
<dbReference type="CDD" id="cd06550">
    <property type="entry name" value="TM_ABC_iron-siderophores_like"/>
    <property type="match status" value="1"/>
</dbReference>
<dbReference type="SUPFAM" id="SSF81345">
    <property type="entry name" value="ABC transporter involved in vitamin B12 uptake, BtuC"/>
    <property type="match status" value="1"/>
</dbReference>
<feature type="transmembrane region" description="Helical" evidence="8">
    <location>
        <begin position="321"/>
        <end position="339"/>
    </location>
</feature>
<dbReference type="AlphaFoldDB" id="A0A8H9Y9V1"/>
<keyword evidence="4" id="KW-1003">Cell membrane</keyword>
<protein>
    <submittedName>
        <fullName evidence="9">Iron complex transport system permease protein</fullName>
    </submittedName>
</protein>
<dbReference type="GO" id="GO:0033214">
    <property type="term" value="P:siderophore-iron import into cell"/>
    <property type="evidence" value="ECO:0007669"/>
    <property type="project" value="TreeGrafter"/>
</dbReference>
<proteinExistence type="inferred from homology"/>
<evidence type="ECO:0000256" key="5">
    <source>
        <dbReference type="ARBA" id="ARBA00022692"/>
    </source>
</evidence>
<evidence type="ECO:0000313" key="9">
    <source>
        <dbReference type="EMBL" id="MBB3116680.1"/>
    </source>
</evidence>
<evidence type="ECO:0000256" key="7">
    <source>
        <dbReference type="ARBA" id="ARBA00023136"/>
    </source>
</evidence>
<gene>
    <name evidence="9" type="ORF">FHU32_001926</name>
</gene>
<accession>A0A8H9Y9V1</accession>
<keyword evidence="5 8" id="KW-0812">Transmembrane</keyword>
<evidence type="ECO:0000256" key="8">
    <source>
        <dbReference type="SAM" id="Phobius"/>
    </source>
</evidence>
<dbReference type="Gene3D" id="1.10.3470.10">
    <property type="entry name" value="ABC transporter involved in vitamin B12 uptake, BtuC"/>
    <property type="match status" value="1"/>
</dbReference>
<dbReference type="RefSeq" id="WP_010270307.1">
    <property type="nucleotide sequence ID" value="NZ_AENJ01000227.1"/>
</dbReference>
<reference evidence="9" key="1">
    <citation type="submission" date="2020-08" db="EMBL/GenBank/DDBJ databases">
        <title>Sequencing the genomes of 1000 actinobacteria strains.</title>
        <authorList>
            <person name="Klenk H.-P."/>
        </authorList>
    </citation>
    <scope>NUCLEOTIDE SEQUENCE</scope>
    <source>
        <strain evidence="9">DSM 20582</strain>
    </source>
</reference>
<name>A0A8H9Y9V1_9CORY</name>
<dbReference type="PANTHER" id="PTHR30472">
    <property type="entry name" value="FERRIC ENTEROBACTIN TRANSPORT SYSTEM PERMEASE PROTEIN"/>
    <property type="match status" value="1"/>
</dbReference>
<dbReference type="Proteomes" id="UP000612712">
    <property type="component" value="Unassembled WGS sequence"/>
</dbReference>
<feature type="transmembrane region" description="Helical" evidence="8">
    <location>
        <begin position="100"/>
        <end position="119"/>
    </location>
</feature>
<evidence type="ECO:0000256" key="3">
    <source>
        <dbReference type="ARBA" id="ARBA00022448"/>
    </source>
</evidence>
<dbReference type="PANTHER" id="PTHR30472:SF24">
    <property type="entry name" value="FERRIC ENTEROBACTIN TRANSPORT SYSTEM PERMEASE PROTEIN FEPG"/>
    <property type="match status" value="1"/>
</dbReference>
<comment type="subcellular location">
    <subcellularLocation>
        <location evidence="1">Cell membrane</location>
        <topology evidence="1">Multi-pass membrane protein</topology>
    </subcellularLocation>
</comment>
<organism evidence="9 10">
    <name type="scientific">Corynebacterium bovis DSM 20582 = CIP 54.80</name>
    <dbReference type="NCBI Taxonomy" id="927655"/>
    <lineage>
        <taxon>Bacteria</taxon>
        <taxon>Bacillati</taxon>
        <taxon>Actinomycetota</taxon>
        <taxon>Actinomycetes</taxon>
        <taxon>Mycobacteriales</taxon>
        <taxon>Corynebacteriaceae</taxon>
        <taxon>Corynebacterium</taxon>
    </lineage>
</organism>
<evidence type="ECO:0000256" key="2">
    <source>
        <dbReference type="ARBA" id="ARBA00007935"/>
    </source>
</evidence>
<feature type="transmembrane region" description="Helical" evidence="8">
    <location>
        <begin position="192"/>
        <end position="213"/>
    </location>
</feature>
<keyword evidence="6 8" id="KW-1133">Transmembrane helix</keyword>
<sequence>MTASTSTPPTDRSPRAGLLTRHIREARVPGRPALRLGPVSTVWRPWPVAVTLILAVAAVFLFAASIGLGDYPLSVWKVLRVLFTGDGTRIERLVVLDWRMPRAVTGLAVGAALGLSGALTQSVTRNSLASPDILGITKGASAAAATVIILGSGGGLAGWLASVGTPVAALLGAVATALVIWLLAARRGADPFRLVLFGIIVSALLEAYISYLLTTADTRDAATAQMWLTGSLGSSTWQRTLPISLLVVVCIPVTAWIAFRLLASLLGPDTATALGQNTRATQVVLLGLSVALAAVAVAASGPIGFVAFVAPQVALRLTRVAAPPLIASALTGAVLLIGADIITQSLLPVELPVGLLTSAVGGVFLIHLLVRNNRRTTT</sequence>
<dbReference type="EMBL" id="JACHWT010000008">
    <property type="protein sequence ID" value="MBB3116680.1"/>
    <property type="molecule type" value="Genomic_DNA"/>
</dbReference>
<feature type="transmembrane region" description="Helical" evidence="8">
    <location>
        <begin position="283"/>
        <end position="309"/>
    </location>
</feature>
<dbReference type="Pfam" id="PF01032">
    <property type="entry name" value="FecCD"/>
    <property type="match status" value="1"/>
</dbReference>
<keyword evidence="3" id="KW-0813">Transport</keyword>
<dbReference type="InterPro" id="IPR000522">
    <property type="entry name" value="ABC_transptr_permease_BtuC"/>
</dbReference>